<dbReference type="GO" id="GO:0000256">
    <property type="term" value="P:allantoin catabolic process"/>
    <property type="evidence" value="ECO:0007669"/>
    <property type="project" value="UniProtKB-UniRule"/>
</dbReference>
<sequence length="398" mass="43819">MVDFAHFTDLASRNIGGSVVITNDEFFVEKENLIKPEAPVSCKGQSGNRGGIYDGWETRRRRTAGHDWVVIRLGVPGVVHGVVVDTAFFRGNYPDRISVQACALDGYPAPEDLADAEWVDIVPETPCEGDSENAYPVHDRTRFTHVRLCIHPDGGVARLRVHGEAVRDPLDFSGLSWDLAALDNGGRVIEQSDGFFNPASNVITPGTARTTKDGWETKRRRDDGHDWLTVCLAAPGHIHQAIVDTSRYIGNAPDSCALLACDASTDDLNDPTAWWTLVARQRLQPDQVHRFHTETQKQATHVRLNIFPDGGLSRLRLLGYCSDSGALERGIRWINMLPEAQLRTLLSQLDISAPQVEKFVGARPFTTLSDAEALLDQTTTAALRARLGITHVDSDARG</sequence>
<feature type="domain" description="Allantoicase" evidence="3">
    <location>
        <begin position="16"/>
        <end position="165"/>
    </location>
</feature>
<evidence type="ECO:0000313" key="4">
    <source>
        <dbReference type="EMBL" id="SEF81531.1"/>
    </source>
</evidence>
<dbReference type="SUPFAM" id="SSF49785">
    <property type="entry name" value="Galactose-binding domain-like"/>
    <property type="match status" value="2"/>
</dbReference>
<keyword evidence="6" id="KW-1185">Reference proteome</keyword>
<dbReference type="InterPro" id="IPR015908">
    <property type="entry name" value="Allantoicase_dom"/>
</dbReference>
<evidence type="ECO:0000259" key="3">
    <source>
        <dbReference type="Pfam" id="PF03561"/>
    </source>
</evidence>
<dbReference type="GO" id="GO:0004037">
    <property type="term" value="F:allantoicase activity"/>
    <property type="evidence" value="ECO:0007669"/>
    <property type="project" value="UniProtKB-UniRule"/>
</dbReference>
<dbReference type="EC" id="3.5.3.4" evidence="2"/>
<accession>A0A1I1KZN8</accession>
<keyword evidence="2" id="KW-0378">Hydrolase</keyword>
<dbReference type="EMBL" id="FOME01000001">
    <property type="protein sequence ID" value="SFC66135.1"/>
    <property type="molecule type" value="Genomic_DNA"/>
</dbReference>
<proteinExistence type="inferred from homology"/>
<comment type="pathway">
    <text evidence="2">Nitrogen metabolism; (S)-allantoin degradation; (S)-ureidoglycolate from allantoate (aminidohydrolase route): step 1/1.</text>
</comment>
<gene>
    <name evidence="2" type="primary">alc</name>
    <name evidence="4" type="ORF">SAMN02982929_00743</name>
    <name evidence="5" type="ORF">SAMN05216506_1011328</name>
</gene>
<keyword evidence="2" id="KW-0659">Purine metabolism</keyword>
<evidence type="ECO:0000313" key="7">
    <source>
        <dbReference type="Proteomes" id="UP000236729"/>
    </source>
</evidence>
<reference evidence="4" key="2">
    <citation type="submission" date="2016-10" db="EMBL/GenBank/DDBJ databases">
        <authorList>
            <person name="de Groot N.N."/>
        </authorList>
    </citation>
    <scope>NUCLEOTIDE SEQUENCE [LARGE SCALE GENOMIC DNA]</scope>
    <source>
        <strain evidence="4">ATCC 20501</strain>
    </source>
</reference>
<organism evidence="4 7">
    <name type="scientific">Saccharopolyspora kobensis</name>
    <dbReference type="NCBI Taxonomy" id="146035"/>
    <lineage>
        <taxon>Bacteria</taxon>
        <taxon>Bacillati</taxon>
        <taxon>Actinomycetota</taxon>
        <taxon>Actinomycetes</taxon>
        <taxon>Pseudonocardiales</taxon>
        <taxon>Pseudonocardiaceae</taxon>
        <taxon>Saccharopolyspora</taxon>
    </lineage>
</organism>
<dbReference type="AlphaFoldDB" id="A0A1H5V486"/>
<name>A0A1H5V486_9PSEU</name>
<dbReference type="Pfam" id="PF03561">
    <property type="entry name" value="Allantoicase"/>
    <property type="match status" value="2"/>
</dbReference>
<dbReference type="EMBL" id="FNVB01000002">
    <property type="protein sequence ID" value="SEF81531.1"/>
    <property type="molecule type" value="Genomic_DNA"/>
</dbReference>
<evidence type="ECO:0000313" key="6">
    <source>
        <dbReference type="Proteomes" id="UP000199690"/>
    </source>
</evidence>
<evidence type="ECO:0000256" key="1">
    <source>
        <dbReference type="ARBA" id="ARBA00009242"/>
    </source>
</evidence>
<dbReference type="UniPathway" id="UPA00395">
    <property type="reaction ID" value="UER00654"/>
</dbReference>
<feature type="domain" description="Allantoicase" evidence="3">
    <location>
        <begin position="185"/>
        <end position="320"/>
    </location>
</feature>
<dbReference type="PANTHER" id="PTHR12045">
    <property type="entry name" value="ALLANTOICASE"/>
    <property type="match status" value="1"/>
</dbReference>
<dbReference type="InterPro" id="IPR008979">
    <property type="entry name" value="Galactose-bd-like_sf"/>
</dbReference>
<dbReference type="Gene3D" id="2.60.120.260">
    <property type="entry name" value="Galactose-binding domain-like"/>
    <property type="match status" value="2"/>
</dbReference>
<dbReference type="PANTHER" id="PTHR12045:SF3">
    <property type="entry name" value="INACTIVE ALLANTOICASE-RELATED"/>
    <property type="match status" value="1"/>
</dbReference>
<dbReference type="GO" id="GO:0006144">
    <property type="term" value="P:purine nucleobase metabolic process"/>
    <property type="evidence" value="ECO:0007669"/>
    <property type="project" value="UniProtKB-KW"/>
</dbReference>
<protein>
    <recommendedName>
        <fullName evidence="2">Probable allantoicase</fullName>
        <ecNumber evidence="2">3.5.3.4</ecNumber>
    </recommendedName>
    <alternativeName>
        <fullName evidence="2">Allantoate amidinohydrolase</fullName>
    </alternativeName>
</protein>
<comment type="catalytic activity">
    <reaction evidence="2">
        <text>allantoate + H2O = (S)-ureidoglycolate + urea</text>
        <dbReference type="Rhea" id="RHEA:11016"/>
        <dbReference type="ChEBI" id="CHEBI:15377"/>
        <dbReference type="ChEBI" id="CHEBI:16199"/>
        <dbReference type="ChEBI" id="CHEBI:17536"/>
        <dbReference type="ChEBI" id="CHEBI:57296"/>
        <dbReference type="EC" id="3.5.3.4"/>
    </reaction>
</comment>
<evidence type="ECO:0000313" key="5">
    <source>
        <dbReference type="EMBL" id="SFC66135.1"/>
    </source>
</evidence>
<evidence type="ECO:0000256" key="2">
    <source>
        <dbReference type="HAMAP-Rule" id="MF_00813"/>
    </source>
</evidence>
<dbReference type="SMR" id="A0A1H5V486"/>
<dbReference type="Proteomes" id="UP000236729">
    <property type="component" value="Unassembled WGS sequence"/>
</dbReference>
<dbReference type="HAMAP" id="MF_00813">
    <property type="entry name" value="Allantoicase"/>
    <property type="match status" value="1"/>
</dbReference>
<dbReference type="NCBIfam" id="TIGR02961">
    <property type="entry name" value="allantoicase"/>
    <property type="match status" value="1"/>
</dbReference>
<accession>A0A1H5V486</accession>
<dbReference type="Proteomes" id="UP000199690">
    <property type="component" value="Unassembled WGS sequence"/>
</dbReference>
<reference evidence="6 7" key="1">
    <citation type="submission" date="2016-10" db="EMBL/GenBank/DDBJ databases">
        <authorList>
            <person name="Varghese N."/>
            <person name="Submissions S."/>
        </authorList>
    </citation>
    <scope>NUCLEOTIDE SEQUENCE [LARGE SCALE GENOMIC DNA]</scope>
    <source>
        <strain evidence="7">ATCC 20501</strain>
        <strain evidence="5 6">CGMCC 4.3529</strain>
    </source>
</reference>
<comment type="similarity">
    <text evidence="1 2">Belongs to the allantoicase family.</text>
</comment>
<dbReference type="InterPro" id="IPR005164">
    <property type="entry name" value="Allantoicase"/>
</dbReference>